<proteinExistence type="predicted"/>
<evidence type="ECO:0000313" key="3">
    <source>
        <dbReference type="EMBL" id="OGG32899.1"/>
    </source>
</evidence>
<gene>
    <name evidence="3" type="ORF">A2968_06525</name>
</gene>
<accession>A0A1F6B7I8</accession>
<dbReference type="InterPro" id="IPR002364">
    <property type="entry name" value="Quin_OxRdtase/zeta-crystal_CS"/>
</dbReference>
<dbReference type="PANTHER" id="PTHR11695">
    <property type="entry name" value="ALCOHOL DEHYDROGENASE RELATED"/>
    <property type="match status" value="1"/>
</dbReference>
<dbReference type="InterPro" id="IPR011032">
    <property type="entry name" value="GroES-like_sf"/>
</dbReference>
<dbReference type="PANTHER" id="PTHR11695:SF294">
    <property type="entry name" value="RETICULON-4-INTERACTING PROTEIN 1, MITOCHONDRIAL"/>
    <property type="match status" value="1"/>
</dbReference>
<dbReference type="Pfam" id="PF08240">
    <property type="entry name" value="ADH_N"/>
    <property type="match status" value="1"/>
</dbReference>
<dbReference type="SUPFAM" id="SSF51735">
    <property type="entry name" value="NAD(P)-binding Rossmann-fold domains"/>
    <property type="match status" value="1"/>
</dbReference>
<dbReference type="CDD" id="cd05289">
    <property type="entry name" value="MDR_like_2"/>
    <property type="match status" value="1"/>
</dbReference>
<dbReference type="InterPro" id="IPR036291">
    <property type="entry name" value="NAD(P)-bd_dom_sf"/>
</dbReference>
<dbReference type="Gene3D" id="3.90.180.10">
    <property type="entry name" value="Medium-chain alcohol dehydrogenases, catalytic domain"/>
    <property type="match status" value="1"/>
</dbReference>
<dbReference type="AlphaFoldDB" id="A0A1F6B7I8"/>
<dbReference type="InterPro" id="IPR050700">
    <property type="entry name" value="YIM1/Zinc_Alcohol_DH_Fams"/>
</dbReference>
<dbReference type="Pfam" id="PF13602">
    <property type="entry name" value="ADH_zinc_N_2"/>
    <property type="match status" value="1"/>
</dbReference>
<evidence type="ECO:0000259" key="2">
    <source>
        <dbReference type="SMART" id="SM00829"/>
    </source>
</evidence>
<evidence type="ECO:0000313" key="4">
    <source>
        <dbReference type="Proteomes" id="UP000176228"/>
    </source>
</evidence>
<dbReference type="GO" id="GO:0008270">
    <property type="term" value="F:zinc ion binding"/>
    <property type="evidence" value="ECO:0007669"/>
    <property type="project" value="InterPro"/>
</dbReference>
<dbReference type="PROSITE" id="PS01162">
    <property type="entry name" value="QOR_ZETA_CRYSTAL"/>
    <property type="match status" value="1"/>
</dbReference>
<reference evidence="3 4" key="1">
    <citation type="journal article" date="2016" name="Nat. Commun.">
        <title>Thousands of microbial genomes shed light on interconnected biogeochemical processes in an aquifer system.</title>
        <authorList>
            <person name="Anantharaman K."/>
            <person name="Brown C.T."/>
            <person name="Hug L.A."/>
            <person name="Sharon I."/>
            <person name="Castelle C.J."/>
            <person name="Probst A.J."/>
            <person name="Thomas B.C."/>
            <person name="Singh A."/>
            <person name="Wilkins M.J."/>
            <person name="Karaoz U."/>
            <person name="Brodie E.L."/>
            <person name="Williams K.H."/>
            <person name="Hubbard S.S."/>
            <person name="Banfield J.F."/>
        </authorList>
    </citation>
    <scope>NUCLEOTIDE SEQUENCE [LARGE SCALE GENOMIC DNA]</scope>
</reference>
<keyword evidence="1" id="KW-0560">Oxidoreductase</keyword>
<dbReference type="GO" id="GO:0016491">
    <property type="term" value="F:oxidoreductase activity"/>
    <property type="evidence" value="ECO:0007669"/>
    <property type="project" value="UniProtKB-KW"/>
</dbReference>
<dbReference type="Proteomes" id="UP000176228">
    <property type="component" value="Unassembled WGS sequence"/>
</dbReference>
<dbReference type="InterPro" id="IPR013154">
    <property type="entry name" value="ADH-like_N"/>
</dbReference>
<evidence type="ECO:0000256" key="1">
    <source>
        <dbReference type="ARBA" id="ARBA00023002"/>
    </source>
</evidence>
<sequence>MKAIQINRYGGNDVLELNNNAPKPTIKQGQILLENYAASVNPIDWKFRAGYLQKMAPVPLPVTLGGDFAGKISEVGTGVSEFKVGDEVYGQAIILNGGSGSFAEQVSANAENTALKPKTASFEEAGALPLVGVSALQALGEHIKLKSGQKILVHGGAGGIGHMAVQLAKVFGAYVATTIKTDDVEFVKNLGADQAIDYKTQKFENILKDFDAVFDTVGSETTDKSFGVLKKGGVIVSMFGEPNQELAQKYGVTAIGQGTRTDTVHLARIAEIVDSGKIKVHLDKVFSFENAKEAFIYQEEVHPRGKVVIKIK</sequence>
<name>A0A1F6B7I8_9BACT</name>
<feature type="domain" description="Enoyl reductase (ER)" evidence="2">
    <location>
        <begin position="10"/>
        <end position="309"/>
    </location>
</feature>
<dbReference type="EMBL" id="MFJU01000042">
    <property type="protein sequence ID" value="OGG32899.1"/>
    <property type="molecule type" value="Genomic_DNA"/>
</dbReference>
<protein>
    <recommendedName>
        <fullName evidence="2">Enoyl reductase (ER) domain-containing protein</fullName>
    </recommendedName>
</protein>
<dbReference type="InterPro" id="IPR020843">
    <property type="entry name" value="ER"/>
</dbReference>
<dbReference type="SUPFAM" id="SSF50129">
    <property type="entry name" value="GroES-like"/>
    <property type="match status" value="1"/>
</dbReference>
<dbReference type="SMART" id="SM00829">
    <property type="entry name" value="PKS_ER"/>
    <property type="match status" value="1"/>
</dbReference>
<dbReference type="STRING" id="1798391.A2968_06525"/>
<organism evidence="3 4">
    <name type="scientific">Candidatus Gottesmanbacteria bacterium RIFCSPLOWO2_01_FULL_42_22</name>
    <dbReference type="NCBI Taxonomy" id="1798391"/>
    <lineage>
        <taxon>Bacteria</taxon>
        <taxon>Candidatus Gottesmaniibacteriota</taxon>
    </lineage>
</organism>
<dbReference type="Gene3D" id="3.40.50.720">
    <property type="entry name" value="NAD(P)-binding Rossmann-like Domain"/>
    <property type="match status" value="1"/>
</dbReference>
<comment type="caution">
    <text evidence="3">The sequence shown here is derived from an EMBL/GenBank/DDBJ whole genome shotgun (WGS) entry which is preliminary data.</text>
</comment>